<dbReference type="Proteomes" id="UP000065807">
    <property type="component" value="Chromosome"/>
</dbReference>
<keyword evidence="1 3" id="KW-0474">Menaquinone biosynthesis</keyword>
<protein>
    <recommendedName>
        <fullName evidence="3">Putative 2-succinyl-6-hydroxy-2,4-cyclohexadiene-1-carboxylate synthase</fullName>
        <shortName evidence="3">SHCHC synthase</shortName>
        <ecNumber evidence="3">4.2.99.20</ecNumber>
    </recommendedName>
</protein>
<dbReference type="InterPro" id="IPR022485">
    <property type="entry name" value="SHCHC_synthase_MenH"/>
</dbReference>
<dbReference type="InterPro" id="IPR029058">
    <property type="entry name" value="AB_hydrolase_fold"/>
</dbReference>
<dbReference type="PRINTS" id="PR00111">
    <property type="entry name" value="ABHYDROLASE"/>
</dbReference>
<reference evidence="7" key="2">
    <citation type="journal article" date="2016" name="Int. J. Syst. Evol. Microbiol.">
        <title>Complete genome sequence and cell structure of Limnochorda pilosa, a Gram-negative spore-former within the phylum Firmicutes.</title>
        <authorList>
            <person name="Watanabe M."/>
            <person name="Kojima H."/>
            <person name="Fukui M."/>
        </authorList>
    </citation>
    <scope>NUCLEOTIDE SEQUENCE [LARGE SCALE GENOMIC DNA]</scope>
    <source>
        <strain evidence="7">HC45</strain>
    </source>
</reference>
<dbReference type="PRINTS" id="PR00412">
    <property type="entry name" value="EPOXHYDRLASE"/>
</dbReference>
<keyword evidence="7" id="KW-1185">Reference proteome</keyword>
<evidence type="ECO:0000256" key="3">
    <source>
        <dbReference type="HAMAP-Rule" id="MF_01660"/>
    </source>
</evidence>
<feature type="compositionally biased region" description="Low complexity" evidence="4">
    <location>
        <begin position="26"/>
        <end position="40"/>
    </location>
</feature>
<dbReference type="EC" id="4.2.99.20" evidence="3"/>
<dbReference type="EMBL" id="AP014924">
    <property type="protein sequence ID" value="BAS28265.1"/>
    <property type="molecule type" value="Genomic_DNA"/>
</dbReference>
<dbReference type="SUPFAM" id="SSF53474">
    <property type="entry name" value="alpha/beta-Hydrolases"/>
    <property type="match status" value="1"/>
</dbReference>
<dbReference type="RefSeq" id="WP_082726231.1">
    <property type="nucleotide sequence ID" value="NZ_AP014924.1"/>
</dbReference>
<dbReference type="GO" id="GO:0070205">
    <property type="term" value="F:2-succinyl-6-hydroxy-2,4-cyclohexadiene-1-carboxylate synthase activity"/>
    <property type="evidence" value="ECO:0007669"/>
    <property type="project" value="UniProtKB-UniRule"/>
</dbReference>
<dbReference type="PANTHER" id="PTHR42916">
    <property type="entry name" value="2-SUCCINYL-5-ENOLPYRUVYL-6-HYDROXY-3-CYCLOHEXENE-1-CARBOXYLATE SYNTHASE"/>
    <property type="match status" value="1"/>
</dbReference>
<evidence type="ECO:0000256" key="4">
    <source>
        <dbReference type="SAM" id="MobiDB-lite"/>
    </source>
</evidence>
<dbReference type="GO" id="GO:0009234">
    <property type="term" value="P:menaquinone biosynthetic process"/>
    <property type="evidence" value="ECO:0007669"/>
    <property type="project" value="UniProtKB-UniRule"/>
</dbReference>
<comment type="pathway">
    <text evidence="3">Quinol/quinone metabolism; menaquinone biosynthesis.</text>
</comment>
<dbReference type="AlphaFoldDB" id="A0A0K2SMD3"/>
<comment type="function">
    <text evidence="3">Catalyzes a proton abstraction reaction that results in 2,5-elimination of pyruvate from 2-succinyl-5-enolpyruvyl-6-hydroxy-3-cyclohexene-1-carboxylate (SEPHCHC) and the formation of 2-succinyl-6-hydroxy-2,4-cyclohexadiene-1-carboxylate (SHCHC).</text>
</comment>
<comment type="pathway">
    <text evidence="3">Quinol/quinone metabolism; 1,4-dihydroxy-2-naphthoate biosynthesis; 1,4-dihydroxy-2-naphthoate from chorismate: step 3/7.</text>
</comment>
<evidence type="ECO:0000259" key="5">
    <source>
        <dbReference type="Pfam" id="PF00561"/>
    </source>
</evidence>
<dbReference type="PATRIC" id="fig|1555112.3.peg.2473"/>
<evidence type="ECO:0000313" key="7">
    <source>
        <dbReference type="Proteomes" id="UP000065807"/>
    </source>
</evidence>
<evidence type="ECO:0000256" key="1">
    <source>
        <dbReference type="ARBA" id="ARBA00022428"/>
    </source>
</evidence>
<proteinExistence type="inferred from homology"/>
<dbReference type="Pfam" id="PF00561">
    <property type="entry name" value="Abhydrolase_1"/>
    <property type="match status" value="1"/>
</dbReference>
<keyword evidence="2 3" id="KW-0456">Lyase</keyword>
<dbReference type="UniPathway" id="UPA01057">
    <property type="reaction ID" value="UER00900"/>
</dbReference>
<dbReference type="STRING" id="1555112.LIP_2424"/>
<sequence length="318" mass="34766">MTVRHRTLTREGARIHVELAGPPAPTSQHQGSGSPPGSGQRLDSGPARHSLRDPARPLLLLHGFTGRATVWRPLLPELAAGREVIAPDLLGHGASRVVDPRAPAAERHRIERQAADLLAVLDRLGVDRADVLGYSMGGRLALYLAVAHPERVSALVLESASPGLEDPRERSARRAQDEARAAFIERAGIRAFVERWEAQPLFASQRRLPPEVWRRQRRQRLACRAEGLAASLRGMGTGVHEPLWSRLPEVEAPTLLLAGALDPKFTALAARMAARLPRARAEVVPEAGHAVHLEQPGIFARHVRAFLDEGRETKDATR</sequence>
<evidence type="ECO:0000256" key="2">
    <source>
        <dbReference type="ARBA" id="ARBA00023239"/>
    </source>
</evidence>
<dbReference type="NCBIfam" id="TIGR03695">
    <property type="entry name" value="menH_SHCHC"/>
    <property type="match status" value="1"/>
</dbReference>
<dbReference type="UniPathway" id="UPA00079"/>
<dbReference type="Gene3D" id="3.40.50.1820">
    <property type="entry name" value="alpha/beta hydrolase"/>
    <property type="match status" value="1"/>
</dbReference>
<dbReference type="InterPro" id="IPR000639">
    <property type="entry name" value="Epox_hydrolase-like"/>
</dbReference>
<feature type="domain" description="AB hydrolase-1" evidence="5">
    <location>
        <begin position="57"/>
        <end position="296"/>
    </location>
</feature>
<comment type="catalytic activity">
    <reaction evidence="3">
        <text>5-enolpyruvoyl-6-hydroxy-2-succinyl-cyclohex-3-ene-1-carboxylate = (1R,6R)-6-hydroxy-2-succinyl-cyclohexa-2,4-diene-1-carboxylate + pyruvate</text>
        <dbReference type="Rhea" id="RHEA:25597"/>
        <dbReference type="ChEBI" id="CHEBI:15361"/>
        <dbReference type="ChEBI" id="CHEBI:58689"/>
        <dbReference type="ChEBI" id="CHEBI:58818"/>
        <dbReference type="EC" id="4.2.99.20"/>
    </reaction>
</comment>
<gene>
    <name evidence="3" type="primary">menH</name>
    <name evidence="6" type="ORF">LIP_2424</name>
</gene>
<comment type="subunit">
    <text evidence="3">Monomer.</text>
</comment>
<evidence type="ECO:0000313" key="6">
    <source>
        <dbReference type="EMBL" id="BAS28265.1"/>
    </source>
</evidence>
<dbReference type="InterPro" id="IPR000073">
    <property type="entry name" value="AB_hydrolase_1"/>
</dbReference>
<dbReference type="HAMAP" id="MF_01660">
    <property type="entry name" value="MenH"/>
    <property type="match status" value="1"/>
</dbReference>
<reference evidence="7" key="1">
    <citation type="submission" date="2015-07" db="EMBL/GenBank/DDBJ databases">
        <title>Complete genome sequence and phylogenetic analysis of Limnochorda pilosa.</title>
        <authorList>
            <person name="Watanabe M."/>
            <person name="Kojima H."/>
            <person name="Fukui M."/>
        </authorList>
    </citation>
    <scope>NUCLEOTIDE SEQUENCE [LARGE SCALE GENOMIC DNA]</scope>
    <source>
        <strain evidence="7">HC45</strain>
    </source>
</reference>
<comment type="similarity">
    <text evidence="3">Belongs to the AB hydrolase superfamily. MenH family.</text>
</comment>
<name>A0A0K2SMD3_LIMPI</name>
<accession>A0A0K2SMD3</accession>
<dbReference type="OrthoDB" id="9808398at2"/>
<dbReference type="KEGG" id="lpil:LIP_2424"/>
<feature type="region of interest" description="Disordered" evidence="4">
    <location>
        <begin position="20"/>
        <end position="49"/>
    </location>
</feature>
<dbReference type="PANTHER" id="PTHR42916:SF1">
    <property type="entry name" value="PROTEIN PHYLLO, CHLOROPLASTIC"/>
    <property type="match status" value="1"/>
</dbReference>
<organism evidence="6 7">
    <name type="scientific">Limnochorda pilosa</name>
    <dbReference type="NCBI Taxonomy" id="1555112"/>
    <lineage>
        <taxon>Bacteria</taxon>
        <taxon>Bacillati</taxon>
        <taxon>Bacillota</taxon>
        <taxon>Limnochordia</taxon>
        <taxon>Limnochordales</taxon>
        <taxon>Limnochordaceae</taxon>
        <taxon>Limnochorda</taxon>
    </lineage>
</organism>